<dbReference type="OrthoDB" id="5876499at2759"/>
<dbReference type="EMBL" id="UYRT01007575">
    <property type="protein sequence ID" value="VDK42843.1"/>
    <property type="molecule type" value="Genomic_DNA"/>
</dbReference>
<sequence>MRGGILGDKHIYNLFYDVLQRFCFCWIARRNEARKIEEAKARMRSASRSFLTHSIAIEPSSIMFKQAFGKNFFPLTEAIEEVC</sequence>
<dbReference type="WBParaSite" id="GPUH_0000415801-mRNA-1">
    <property type="protein sequence ID" value="GPUH_0000415801-mRNA-1"/>
    <property type="gene ID" value="GPUH_0000415801"/>
</dbReference>
<reference evidence="1 2" key="2">
    <citation type="submission" date="2018-11" db="EMBL/GenBank/DDBJ databases">
        <authorList>
            <consortium name="Pathogen Informatics"/>
        </authorList>
    </citation>
    <scope>NUCLEOTIDE SEQUENCE [LARGE SCALE GENOMIC DNA]</scope>
</reference>
<evidence type="ECO:0000313" key="2">
    <source>
        <dbReference type="Proteomes" id="UP000271098"/>
    </source>
</evidence>
<protein>
    <submittedName>
        <fullName evidence="3">RNA-directed DNA polymerase, eukaryota, reverse transcriptase zinc-binding domain protein</fullName>
    </submittedName>
</protein>
<dbReference type="AlphaFoldDB" id="A0A183D610"/>
<gene>
    <name evidence="1" type="ORF">GPUH_LOCUS4151</name>
</gene>
<reference evidence="3" key="1">
    <citation type="submission" date="2016-06" db="UniProtKB">
        <authorList>
            <consortium name="WormBaseParasite"/>
        </authorList>
    </citation>
    <scope>IDENTIFICATION</scope>
</reference>
<name>A0A183D610_9BILA</name>
<accession>A0A183D610</accession>
<organism evidence="3">
    <name type="scientific">Gongylonema pulchrum</name>
    <dbReference type="NCBI Taxonomy" id="637853"/>
    <lineage>
        <taxon>Eukaryota</taxon>
        <taxon>Metazoa</taxon>
        <taxon>Ecdysozoa</taxon>
        <taxon>Nematoda</taxon>
        <taxon>Chromadorea</taxon>
        <taxon>Rhabditida</taxon>
        <taxon>Spirurina</taxon>
        <taxon>Spiruromorpha</taxon>
        <taxon>Spiruroidea</taxon>
        <taxon>Gongylonematidae</taxon>
        <taxon>Gongylonema</taxon>
    </lineage>
</organism>
<proteinExistence type="predicted"/>
<evidence type="ECO:0000313" key="3">
    <source>
        <dbReference type="WBParaSite" id="GPUH_0000415801-mRNA-1"/>
    </source>
</evidence>
<keyword evidence="2" id="KW-1185">Reference proteome</keyword>
<evidence type="ECO:0000313" key="1">
    <source>
        <dbReference type="EMBL" id="VDK42843.1"/>
    </source>
</evidence>
<dbReference type="Proteomes" id="UP000271098">
    <property type="component" value="Unassembled WGS sequence"/>
</dbReference>